<dbReference type="AlphaFoldDB" id="A0A9N8L296"/>
<dbReference type="Proteomes" id="UP001154114">
    <property type="component" value="Chromosome 6"/>
</dbReference>
<keyword evidence="2" id="KW-1185">Reference proteome</keyword>
<gene>
    <name evidence="1" type="ORF">CINC_LOCUS11561</name>
</gene>
<accession>A0A9N8L296</accession>
<evidence type="ECO:0000313" key="1">
    <source>
        <dbReference type="EMBL" id="CAD0197277.1"/>
    </source>
</evidence>
<name>A0A9N8L296_CHRIL</name>
<reference evidence="1" key="1">
    <citation type="submission" date="2021-12" db="EMBL/GenBank/DDBJ databases">
        <authorList>
            <person name="King R."/>
        </authorList>
    </citation>
    <scope>NUCLEOTIDE SEQUENCE</scope>
</reference>
<organism evidence="1 2">
    <name type="scientific">Chrysodeixis includens</name>
    <name type="common">Soybean looper</name>
    <name type="synonym">Pseudoplusia includens</name>
    <dbReference type="NCBI Taxonomy" id="689277"/>
    <lineage>
        <taxon>Eukaryota</taxon>
        <taxon>Metazoa</taxon>
        <taxon>Ecdysozoa</taxon>
        <taxon>Arthropoda</taxon>
        <taxon>Hexapoda</taxon>
        <taxon>Insecta</taxon>
        <taxon>Pterygota</taxon>
        <taxon>Neoptera</taxon>
        <taxon>Endopterygota</taxon>
        <taxon>Lepidoptera</taxon>
        <taxon>Glossata</taxon>
        <taxon>Ditrysia</taxon>
        <taxon>Noctuoidea</taxon>
        <taxon>Noctuidae</taxon>
        <taxon>Plusiinae</taxon>
        <taxon>Chrysodeixis</taxon>
    </lineage>
</organism>
<proteinExistence type="predicted"/>
<sequence length="112" mass="13218">MFFFCILCVQKRGSYTKSDEHRFVRRRGLGTTVLCDNVPDSMTPQILSLFLYSRVFYQFFRCLGNVFLRSKQFPPSPNLLNCHQSFQVTSFKHLKRIHSCFTLNCINEKHIS</sequence>
<dbReference type="EMBL" id="LR824009">
    <property type="protein sequence ID" value="CAD0197277.1"/>
    <property type="molecule type" value="Genomic_DNA"/>
</dbReference>
<protein>
    <submittedName>
        <fullName evidence="1">Uncharacterized protein</fullName>
    </submittedName>
</protein>
<evidence type="ECO:0000313" key="2">
    <source>
        <dbReference type="Proteomes" id="UP001154114"/>
    </source>
</evidence>